<dbReference type="InterPro" id="IPR008266">
    <property type="entry name" value="Tyr_kinase_AS"/>
</dbReference>
<dbReference type="GO" id="GO:0005524">
    <property type="term" value="F:ATP binding"/>
    <property type="evidence" value="ECO:0007669"/>
    <property type="project" value="InterPro"/>
</dbReference>
<dbReference type="Pfam" id="PF07714">
    <property type="entry name" value="PK_Tyr_Ser-Thr"/>
    <property type="match status" value="1"/>
</dbReference>
<gene>
    <name evidence="3" type="ORF">SCHPADRAFT_941988</name>
</gene>
<feature type="compositionally biased region" description="Polar residues" evidence="1">
    <location>
        <begin position="403"/>
        <end position="423"/>
    </location>
</feature>
<dbReference type="STRING" id="27342.A0A0H2RPW9"/>
<dbReference type="SUPFAM" id="SSF56112">
    <property type="entry name" value="Protein kinase-like (PK-like)"/>
    <property type="match status" value="1"/>
</dbReference>
<dbReference type="InterPro" id="IPR011009">
    <property type="entry name" value="Kinase-like_dom_sf"/>
</dbReference>
<keyword evidence="3" id="KW-0418">Kinase</keyword>
<dbReference type="PANTHER" id="PTHR48007:SF4">
    <property type="entry name" value="LEUCINE-RICH REPEAT RECEPTOR-LIKE PROTEIN KINASE PXC1"/>
    <property type="match status" value="1"/>
</dbReference>
<feature type="region of interest" description="Disordered" evidence="1">
    <location>
        <begin position="374"/>
        <end position="432"/>
    </location>
</feature>
<dbReference type="AlphaFoldDB" id="A0A0H2RPW9"/>
<name>A0A0H2RPW9_9AGAM</name>
<keyword evidence="3" id="KW-0808">Transferase</keyword>
<accession>A0A0H2RPW9</accession>
<protein>
    <submittedName>
        <fullName evidence="3">Kinase-like protein</fullName>
    </submittedName>
</protein>
<dbReference type="PROSITE" id="PS00109">
    <property type="entry name" value="PROTEIN_KINASE_TYR"/>
    <property type="match status" value="1"/>
</dbReference>
<dbReference type="InterPro" id="IPR001245">
    <property type="entry name" value="Ser-Thr/Tyr_kinase_cat_dom"/>
</dbReference>
<feature type="domain" description="Protein kinase" evidence="2">
    <location>
        <begin position="1"/>
        <end position="298"/>
    </location>
</feature>
<dbReference type="Gene3D" id="1.10.510.10">
    <property type="entry name" value="Transferase(Phosphotransferase) domain 1"/>
    <property type="match status" value="1"/>
</dbReference>
<organism evidence="3 4">
    <name type="scientific">Schizopora paradoxa</name>
    <dbReference type="NCBI Taxonomy" id="27342"/>
    <lineage>
        <taxon>Eukaryota</taxon>
        <taxon>Fungi</taxon>
        <taxon>Dikarya</taxon>
        <taxon>Basidiomycota</taxon>
        <taxon>Agaricomycotina</taxon>
        <taxon>Agaricomycetes</taxon>
        <taxon>Hymenochaetales</taxon>
        <taxon>Schizoporaceae</taxon>
        <taxon>Schizopora</taxon>
    </lineage>
</organism>
<dbReference type="InterPro" id="IPR000719">
    <property type="entry name" value="Prot_kinase_dom"/>
</dbReference>
<dbReference type="InParanoid" id="A0A0H2RPW9"/>
<sequence length="547" mass="59592">MGDLSGVLAKLDHLNLSGRIDDIQPTNGGASAGASCDESTARLEAGNPTKVTIKKLRISSVQEDIAVKKIERDLRTWSDLRHRNILPLLGYFWEAGELHLATECMERGTLHEYIPNLKQKFGDSQYGTSEFSWTIRSRHIRGTAAGLAYLHENGIVHGDLTSYNILISQTDEPRITISSMSHFLTSSEKESVRWTAVELLMSSDLAGFEVIANEKSDVWAFGMTLYEILKGEVPYSQLENDMLVALAIVQGRLPNFPTDAGGLSMVGSALWNICSFCWQRDRERRPSMRDLLSNIDNLREGRNYKFNQLTHTGVPECSLPPMSGSHIKGGLRVFAASAVLASVSQDNLGGNSGTHSALENASLSTDVKGKGKAICPIHSNDDQADGSQGYPPPPSWNWPNLSTQAGPSGTAGTSSTRNQEVSKSSTSGTLLGLHHVPESSGFLYDLNEKQPMAPDAMKNYIMQQVENKRKKPAAPATSQLATSGTGNVGLRTNSGVNFDMDFTSNLGIGGIGGKEDFTAMFRDDFERDFGAWFTTSDSGDDMLDPMR</sequence>
<dbReference type="Proteomes" id="UP000053477">
    <property type="component" value="Unassembled WGS sequence"/>
</dbReference>
<dbReference type="PROSITE" id="PS50011">
    <property type="entry name" value="PROTEIN_KINASE_DOM"/>
    <property type="match status" value="1"/>
</dbReference>
<dbReference type="GO" id="GO:0004672">
    <property type="term" value="F:protein kinase activity"/>
    <property type="evidence" value="ECO:0007669"/>
    <property type="project" value="InterPro"/>
</dbReference>
<evidence type="ECO:0000313" key="3">
    <source>
        <dbReference type="EMBL" id="KLO11503.1"/>
    </source>
</evidence>
<evidence type="ECO:0000259" key="2">
    <source>
        <dbReference type="PROSITE" id="PS50011"/>
    </source>
</evidence>
<keyword evidence="4" id="KW-1185">Reference proteome</keyword>
<dbReference type="PANTHER" id="PTHR48007">
    <property type="entry name" value="LEUCINE-RICH REPEAT RECEPTOR-LIKE PROTEIN KINASE PXC1"/>
    <property type="match status" value="1"/>
</dbReference>
<dbReference type="EMBL" id="KQ085998">
    <property type="protein sequence ID" value="KLO11503.1"/>
    <property type="molecule type" value="Genomic_DNA"/>
</dbReference>
<dbReference type="OrthoDB" id="541276at2759"/>
<evidence type="ECO:0000256" key="1">
    <source>
        <dbReference type="SAM" id="MobiDB-lite"/>
    </source>
</evidence>
<dbReference type="InterPro" id="IPR046959">
    <property type="entry name" value="PRK1-6/SRF4-like"/>
</dbReference>
<evidence type="ECO:0000313" key="4">
    <source>
        <dbReference type="Proteomes" id="UP000053477"/>
    </source>
</evidence>
<proteinExistence type="predicted"/>
<reference evidence="3 4" key="1">
    <citation type="submission" date="2015-04" db="EMBL/GenBank/DDBJ databases">
        <title>Complete genome sequence of Schizopora paradoxa KUC8140, a cosmopolitan wood degrader in East Asia.</title>
        <authorList>
            <consortium name="DOE Joint Genome Institute"/>
            <person name="Min B."/>
            <person name="Park H."/>
            <person name="Jang Y."/>
            <person name="Kim J.-J."/>
            <person name="Kim K.H."/>
            <person name="Pangilinan J."/>
            <person name="Lipzen A."/>
            <person name="Riley R."/>
            <person name="Grigoriev I.V."/>
            <person name="Spatafora J.W."/>
            <person name="Choi I.-G."/>
        </authorList>
    </citation>
    <scope>NUCLEOTIDE SEQUENCE [LARGE SCALE GENOMIC DNA]</scope>
    <source>
        <strain evidence="3 4">KUC8140</strain>
    </source>
</reference>